<reference evidence="1" key="1">
    <citation type="journal article" date="2021" name="Proc. Natl. Acad. Sci. U.S.A.">
        <title>A Catalog of Tens of Thousands of Viruses from Human Metagenomes Reveals Hidden Associations with Chronic Diseases.</title>
        <authorList>
            <person name="Tisza M.J."/>
            <person name="Buck C.B."/>
        </authorList>
    </citation>
    <scope>NUCLEOTIDE SEQUENCE</scope>
    <source>
        <strain evidence="1">CtLnO19</strain>
    </source>
</reference>
<name>A0A8S5P0A8_9CAUD</name>
<organism evidence="1">
    <name type="scientific">Myoviridae sp. ctLnO19</name>
    <dbReference type="NCBI Taxonomy" id="2825085"/>
    <lineage>
        <taxon>Viruses</taxon>
        <taxon>Duplodnaviria</taxon>
        <taxon>Heunggongvirae</taxon>
        <taxon>Uroviricota</taxon>
        <taxon>Caudoviricetes</taxon>
    </lineage>
</organism>
<sequence length="236" mass="26324">MSIRDGNKIKDILKVVGNQVITTKGCKISFPVRYEMVGLASVGSETSFLGVFKIETLDGSYYGIHSCIAKLHSVPDSVETIKVDDVPYYELTYQPGSVVIEDINLLQDNKLIDKVYREFVSRGRVPAFMSYPDVCRIFSTAKEYAGASVGDSYEALAIPFSIIARNPDDYNQYYREITNEVDIEKVKPVYVPASSVNFAASSTLTKITGAYFYDGVVSAINNPTDRTEMLDHVLRY</sequence>
<proteinExistence type="predicted"/>
<protein>
    <submittedName>
        <fullName evidence="1">Uncharacterized protein</fullName>
    </submittedName>
</protein>
<dbReference type="EMBL" id="BK015301">
    <property type="protein sequence ID" value="DAE00402.1"/>
    <property type="molecule type" value="Genomic_DNA"/>
</dbReference>
<accession>A0A8S5P0A8</accession>
<evidence type="ECO:0000313" key="1">
    <source>
        <dbReference type="EMBL" id="DAE00402.1"/>
    </source>
</evidence>